<feature type="compositionally biased region" description="Low complexity" evidence="1">
    <location>
        <begin position="447"/>
        <end position="467"/>
    </location>
</feature>
<feature type="compositionally biased region" description="Low complexity" evidence="1">
    <location>
        <begin position="598"/>
        <end position="631"/>
    </location>
</feature>
<dbReference type="RefSeq" id="WP_191300233.1">
    <property type="nucleotide sequence ID" value="NZ_BNAR01000006.1"/>
</dbReference>
<evidence type="ECO:0000256" key="1">
    <source>
        <dbReference type="SAM" id="MobiDB-lite"/>
    </source>
</evidence>
<organism evidence="3 4">
    <name type="scientific">Lentzea cavernae</name>
    <dbReference type="NCBI Taxonomy" id="2020703"/>
    <lineage>
        <taxon>Bacteria</taxon>
        <taxon>Bacillati</taxon>
        <taxon>Actinomycetota</taxon>
        <taxon>Actinomycetes</taxon>
        <taxon>Pseudonocardiales</taxon>
        <taxon>Pseudonocardiaceae</taxon>
        <taxon>Lentzea</taxon>
    </lineage>
</organism>
<reference evidence="4" key="1">
    <citation type="journal article" date="2019" name="Int. J. Syst. Evol. Microbiol.">
        <title>The Global Catalogue of Microorganisms (GCM) 10K type strain sequencing project: providing services to taxonomists for standard genome sequencing and annotation.</title>
        <authorList>
            <consortium name="The Broad Institute Genomics Platform"/>
            <consortium name="The Broad Institute Genome Sequencing Center for Infectious Disease"/>
            <person name="Wu L."/>
            <person name="Ma J."/>
        </authorList>
    </citation>
    <scope>NUCLEOTIDE SEQUENCE [LARGE SCALE GENOMIC DNA]</scope>
    <source>
        <strain evidence="4">CGMCC 4.7367</strain>
    </source>
</reference>
<feature type="compositionally biased region" description="Polar residues" evidence="1">
    <location>
        <begin position="480"/>
        <end position="495"/>
    </location>
</feature>
<comment type="caution">
    <text evidence="3">The sequence shown here is derived from an EMBL/GenBank/DDBJ whole genome shotgun (WGS) entry which is preliminary data.</text>
</comment>
<protein>
    <recommendedName>
        <fullName evidence="2">Outer membrane channel protein CpnT-like N-terminal domain-containing protein</fullName>
    </recommendedName>
</protein>
<evidence type="ECO:0000313" key="3">
    <source>
        <dbReference type="EMBL" id="GHH44131.1"/>
    </source>
</evidence>
<accession>A0ABQ3MFM7</accession>
<feature type="compositionally biased region" description="Low complexity" evidence="1">
    <location>
        <begin position="712"/>
        <end position="721"/>
    </location>
</feature>
<sequence length="2380" mass="251779">MAMPEPQDDFGFWESIKDKSVDTLWPPDSEYVAWELADAWVEAAVLMENAAKAWGTAGTRLPSAWIDVAGVQFTNAVNSMPANYENLAANMRLLADGARSYGDQIREVRLSILWEITVNIGLFVALSWIPGGGFLAAALSRAVAGRITAMITGAAGRIAAGFAKLGVEVAKESFDEAFNNTATQVTSLLMGTRDEFNADELRDATVTGGVGGVLGEGFGKAVKLGGAAARGLVPSLPAAPASGLARNLNAGLGSGVNNAVTSPAAGYIVENWGNLAALTDLSGYGQKISEGGLAAALSGAPRSMVIDAVQQRNPGHEAQATALADRLVGNPPPQAGEGPGNGDLSGGPGADPPPPPDRQTPADPATTPDRQSAANPSPPPDQQTPADPTSTQDRQAAANPSATPDQQGTANPSATPDQQGTANPSTTPDPSTSPDRQSAADAVAAPDGSTESGSTAESSSETDSTTAPPGGRGADAETGGRTTNHGPLRSDSSPTELPPGEHERRAAPASAEEQNSSAPQHASSDETTARPASADVVESVENPGTATDAPAAPAQEAAEHEAASTVEPAREAQQQDGQAQETPIAPASVAPVQGAPAQSGPAHSSSTGSTTSGQAATPTANPPGATTKAPTRSGPVEQDENAEVHPAAENSAPERTSQEQATPDQAGPEQSPPAQDAATPHQVTPGPAGAVLAAAAVTPSAPEPQAAEPRSAPAHTAVTAAPPAPAPSGDVESGPLPPPQAQPHSLGAFKNGLRRDGSGRITHIAGRAVREKLRELAHQRAALYDELRKQPGGPLGRDQTGGVVALVMDMRTGEVFESTNGTNPSVVLKRFVPPIRARIMAMFHDPARFGGNTVNGRTTPQRRFKGFDSPFRHAEVRAADAALTKNPAARLDDLAADVVWAGAKGKKPLSPAAFCPNCSEILHDVRSNGGKTVHHPEEGTVDGPTGWEGDTNNAQHRAPTPRLRGSGDAVPARSPRTYPVGAVPHSRFHANRAATPHLSRVRAHVRQAMEHIGRSAGMAEVQPLGGARYLVTRPDGSTFVVLVVAGETRGENPAEVVVPAKGTPVVRISQRAEQLIIARAVSGALAQLSERLAGNQAEDLLTAERHPGSHVELSAADHGRLAEVRTLAREHREASAFSRRRRLIAAEMRALVEHLGLHADAPSGPQRQVLTDPGVRAVLARHAAAGSRRPSWAGEPTGEPQGRAFLAHLASEAMPGTGAAVALLGGGQPMLALGVGAVTAGASVTSTLVKRWYGKRDRALSREGHRFLAARRAHEAAVRRAELLTPLLARARSTGIDLTEAGPPEPGPSDERPPDHQPYGPRLVNRGLPPMAGGGAAGLATLAGLEFRYAAAYLGIAGLAVTFGPLLERLLKSRTTSQEWSRFDEAGRAIEARAAKFDEAFVAKLHALMDRLDRLAGSAPTGSPETARPVADAESHDAALHRFLASSAPNSAVDAARGGADATARVGDAASDALLNGGVRTALGVLIAAFLDRSSLRDEQQELINRFEFDKAAKLAEQVALEQAALDALLGEVDGHLTAAEAAQQLRDALPGVRQDRRGRPTGYRSWRATRKWDLKRATATQAVVVGSALAFDQGAATMIVGGAAAAMLAASFVVKYLFRRAEVLASGELALADRAEEQAAEAAETLALHEFIQRFMAREVLAATGAPVDPLPAPPQVPKILRKRDRRFPDHIEALTAHERERMLREPRPWSLLGSRLAALNRIDRMTARVREFAAHERHTGQSAPLSRAFTDLSALWTAYQQLVQHGTPMPTDHELRTNSRLRSGAEATENVLPQRLQEILDESTVTPAGRAFYPGDDEMLADASQVPPQPGSYTIDVHGNATSVRFGTERLTADDLAALIEADPNWHGEPIRLIACNTGHEDNGFAQQLATRLGVPVTAPSDYAGTFADGTPFASTAHVDESGTLVPKIPPDGVWRTFQPQLSLSKPVVELKPRIENNYTPAPAEHEPAEPPVIGISELPPARVGPHRVGIFTEGLRRDDAGLITHVGGVPVRLALRELTVERAKLYWSPDNAGLRKDLKDRYRDLNRELQSQGMWPGREEVRHEMRLVLKRLEDLDAMEKALSRKSTGGCLALQMDLVTGEVFESTNGREGRKIIWHKFQAQIRMRIDAIRRSAPHGYPGPEYRGDDAQEKRRFPGYDAPHRHAEVRAADAALAARPDARLSDLAADIVFLKAGYPEASCCPNCSAILHDVRTNLPKRHYDPETDRSSLGTTTGWEGHGENDTPRRLRGDPAEPGPAKPDVRPDLFLPDDEEVRFGEPRPLYSGDDRLWPDELADLVTSSPEWTEQPVRLAVLDGQLDAEFLRRFAAMVGVEVRVPEESVTEGFLACSSGTLVITHDPAPPPDGGWRTLEPRTEEMS</sequence>
<gene>
    <name evidence="3" type="ORF">GCM10017774_43160</name>
</gene>
<feature type="compositionally biased region" description="Polar residues" evidence="1">
    <location>
        <begin position="398"/>
        <end position="423"/>
    </location>
</feature>
<feature type="compositionally biased region" description="Gly residues" evidence="1">
    <location>
        <begin position="337"/>
        <end position="349"/>
    </location>
</feature>
<feature type="compositionally biased region" description="Low complexity" evidence="1">
    <location>
        <begin position="684"/>
        <end position="704"/>
    </location>
</feature>
<dbReference type="InterPro" id="IPR057746">
    <property type="entry name" value="CpnT-like_N"/>
</dbReference>
<dbReference type="Proteomes" id="UP000605568">
    <property type="component" value="Unassembled WGS sequence"/>
</dbReference>
<feature type="compositionally biased region" description="Low complexity" evidence="1">
    <location>
        <begin position="383"/>
        <end position="393"/>
    </location>
</feature>
<feature type="region of interest" description="Disordered" evidence="1">
    <location>
        <begin position="327"/>
        <end position="758"/>
    </location>
</feature>
<feature type="region of interest" description="Disordered" evidence="1">
    <location>
        <begin position="2360"/>
        <end position="2380"/>
    </location>
</feature>
<feature type="compositionally biased region" description="Polar residues" evidence="1">
    <location>
        <begin position="512"/>
        <end position="522"/>
    </location>
</feature>
<evidence type="ECO:0000313" key="4">
    <source>
        <dbReference type="Proteomes" id="UP000605568"/>
    </source>
</evidence>
<feature type="compositionally biased region" description="Polar residues" evidence="1">
    <location>
        <begin position="572"/>
        <end position="581"/>
    </location>
</feature>
<dbReference type="PANTHER" id="PTHR24216:SF65">
    <property type="entry name" value="PAXILLIN-LIKE PROTEIN 1"/>
    <property type="match status" value="1"/>
</dbReference>
<dbReference type="PANTHER" id="PTHR24216">
    <property type="entry name" value="PAXILLIN-RELATED"/>
    <property type="match status" value="1"/>
</dbReference>
<feature type="compositionally biased region" description="Low complexity" evidence="1">
    <location>
        <begin position="359"/>
        <end position="371"/>
    </location>
</feature>
<keyword evidence="4" id="KW-1185">Reference proteome</keyword>
<feature type="compositionally biased region" description="Low complexity" evidence="1">
    <location>
        <begin position="543"/>
        <end position="556"/>
    </location>
</feature>
<name>A0ABQ3MFM7_9PSEU</name>
<evidence type="ECO:0000259" key="2">
    <source>
        <dbReference type="Pfam" id="PF25547"/>
    </source>
</evidence>
<proteinExistence type="predicted"/>
<feature type="compositionally biased region" description="Basic and acidic residues" evidence="1">
    <location>
        <begin position="2240"/>
        <end position="2254"/>
    </location>
</feature>
<feature type="compositionally biased region" description="Polar residues" evidence="1">
    <location>
        <begin position="653"/>
        <end position="663"/>
    </location>
</feature>
<feature type="region of interest" description="Disordered" evidence="1">
    <location>
        <begin position="1294"/>
        <end position="1327"/>
    </location>
</feature>
<feature type="domain" description="Outer membrane channel protein CpnT-like N-terminal" evidence="2">
    <location>
        <begin position="2"/>
        <end position="147"/>
    </location>
</feature>
<feature type="compositionally biased region" description="Low complexity" evidence="1">
    <location>
        <begin position="424"/>
        <end position="435"/>
    </location>
</feature>
<feature type="region of interest" description="Disordered" evidence="1">
    <location>
        <begin position="929"/>
        <end position="973"/>
    </location>
</feature>
<dbReference type="EMBL" id="BNAR01000006">
    <property type="protein sequence ID" value="GHH44131.1"/>
    <property type="molecule type" value="Genomic_DNA"/>
</dbReference>
<feature type="region of interest" description="Disordered" evidence="1">
    <location>
        <begin position="2220"/>
        <end position="2269"/>
    </location>
</feature>
<dbReference type="Pfam" id="PF25547">
    <property type="entry name" value="WXG100_2"/>
    <property type="match status" value="1"/>
</dbReference>